<protein>
    <submittedName>
        <fullName evidence="1">Baseplate assembly protein</fullName>
    </submittedName>
</protein>
<evidence type="ECO:0000313" key="2">
    <source>
        <dbReference type="Proteomes" id="UP001576784"/>
    </source>
</evidence>
<proteinExistence type="predicted"/>
<dbReference type="InterPro" id="IPR011749">
    <property type="entry name" value="CHP02243"/>
</dbReference>
<dbReference type="NCBIfam" id="TIGR02243">
    <property type="entry name" value="putative baseplate assembly protein"/>
    <property type="match status" value="1"/>
</dbReference>
<keyword evidence="2" id="KW-1185">Reference proteome</keyword>
<dbReference type="EMBL" id="JBHFNR010000131">
    <property type="protein sequence ID" value="MFB2894815.1"/>
    <property type="molecule type" value="Genomic_DNA"/>
</dbReference>
<name>A0ABV4XTC7_9CYAN</name>
<sequence>MNVQYRSQIEERRQLIRNLPDASPRLNGIDFIEVDGDRKTLIVHFIHPLTPLEAENILITGGTRLQNVQVESVSFSANKLIVRVDRVGDYSTYTLRLVKSAASPTPLPGFDPLLSQIDFSFWTGDISEFDCKAPEPLPEKEPPAPVIDYLAKDYASLRRLMLDRLAVTIPQWQERNPADLGIMLVEILAHAADYLSYYQDAVATEAYLGTARKRVSVRRHARLLDYLMHDGCNARAWVAIELQNNHIDGIKLLAPSKEENRSGVQFLTKTNLSNTSLSEEEFNRALNAGAEVFESLEEITLYHSLNTINFYTWESKQCYLPKGSTQATLYNSDELLHKQLKPGKVLIFEEVRGWETGEERDANPNHRHAVRLTKVESAIDPLNNQKIVEITWHVADALPFDLYISNINSQDKLIDNISVVRGNVVLVDAGRSLSSENLQENPGWERLRPRLKEGPLTQQGYVQNRQRQWELFDPTASATNAMQWELRNAHPAIALWENQVPKEDKEAGVIWEYQRDLLVSDRFARDFVVETEDDGRAYLRFGDGTLGRKPQPDTHLYACYRIGNGRAGNVGADTIVNFFIQKENLKPEDRDKITDIQTAIKTVRNPLPAKGGTEPESIEQVRLYAPQAFREQKRAVTEQDYAAAAQRYPGVQKALATRRWTGSWHTIFITVDREGGRAIDEEFKRNLLDSLEQFRLAGHDIEIDSPRFVPLDIAMTVQVKRDYFRSNVKKALLDAFSNRVLANGQLGFFSSDRFTFGESVYLSQVIAAAVQVPGVESVKIDRFQRWGEPSNRELEIGKIQFEPLEIARLDNIPNTPENGRIEFNLEGGL</sequence>
<dbReference type="Proteomes" id="UP001576784">
    <property type="component" value="Unassembled WGS sequence"/>
</dbReference>
<evidence type="ECO:0000313" key="1">
    <source>
        <dbReference type="EMBL" id="MFB2894815.1"/>
    </source>
</evidence>
<comment type="caution">
    <text evidence="1">The sequence shown here is derived from an EMBL/GenBank/DDBJ whole genome shotgun (WGS) entry which is preliminary data.</text>
</comment>
<gene>
    <name evidence="1" type="ORF">ACE1CI_18040</name>
</gene>
<reference evidence="1 2" key="1">
    <citation type="submission" date="2024-09" db="EMBL/GenBank/DDBJ databases">
        <title>Floridaenema gen nov. (Aerosakkonemataceae, Aerosakkonematales ord. nov., Cyanobacteria) from benthic tropical and subtropical fresh waters, with the description of four new species.</title>
        <authorList>
            <person name="Moretto J.A."/>
            <person name="Berthold D.E."/>
            <person name="Lefler F.W."/>
            <person name="Huang I.-S."/>
            <person name="Laughinghouse H. IV."/>
        </authorList>
    </citation>
    <scope>NUCLEOTIDE SEQUENCE [LARGE SCALE GENOMIC DNA]</scope>
    <source>
        <strain evidence="1 2">BLCC-F50</strain>
    </source>
</reference>
<organism evidence="1 2">
    <name type="scientific">Floridaenema flaviceps BLCC-F50</name>
    <dbReference type="NCBI Taxonomy" id="3153642"/>
    <lineage>
        <taxon>Bacteria</taxon>
        <taxon>Bacillati</taxon>
        <taxon>Cyanobacteriota</taxon>
        <taxon>Cyanophyceae</taxon>
        <taxon>Oscillatoriophycideae</taxon>
        <taxon>Aerosakkonematales</taxon>
        <taxon>Aerosakkonemataceae</taxon>
        <taxon>Floridanema</taxon>
        <taxon>Floridanema flaviceps</taxon>
    </lineage>
</organism>
<dbReference type="RefSeq" id="WP_413264459.1">
    <property type="nucleotide sequence ID" value="NZ_JBHFNR010000131.1"/>
</dbReference>
<accession>A0ABV4XTC7</accession>